<dbReference type="EMBL" id="OMOF01000005">
    <property type="protein sequence ID" value="SPF31743.1"/>
    <property type="molecule type" value="Genomic_DNA"/>
</dbReference>
<protein>
    <recommendedName>
        <fullName evidence="3">dTTP/UTP pyrophosphatase</fullName>
        <shortName evidence="3">dTTPase/UTPase</shortName>
        <ecNumber evidence="3">3.6.1.9</ecNumber>
    </recommendedName>
    <alternativeName>
        <fullName evidence="3">Nucleoside triphosphate pyrophosphatase</fullName>
    </alternativeName>
    <alternativeName>
        <fullName evidence="3">Nucleotide pyrophosphatase</fullName>
        <shortName evidence="3">Nucleotide PPase</shortName>
    </alternativeName>
</protein>
<comment type="catalytic activity">
    <reaction evidence="3">
        <text>dTTP + H2O = dTMP + diphosphate + H(+)</text>
        <dbReference type="Rhea" id="RHEA:28534"/>
        <dbReference type="ChEBI" id="CHEBI:15377"/>
        <dbReference type="ChEBI" id="CHEBI:15378"/>
        <dbReference type="ChEBI" id="CHEBI:33019"/>
        <dbReference type="ChEBI" id="CHEBI:37568"/>
        <dbReference type="ChEBI" id="CHEBI:63528"/>
        <dbReference type="EC" id="3.6.1.9"/>
    </reaction>
</comment>
<dbReference type="PANTHER" id="PTHR43213">
    <property type="entry name" value="BIFUNCTIONAL DTTP/UTP PYROPHOSPHATASE/METHYLTRANSFERASE PROTEIN-RELATED"/>
    <property type="match status" value="1"/>
</dbReference>
<feature type="site" description="Important for substrate specificity" evidence="3">
    <location>
        <position position="157"/>
    </location>
</feature>
<dbReference type="InterPro" id="IPR003697">
    <property type="entry name" value="Maf-like"/>
</dbReference>
<comment type="caution">
    <text evidence="3">Lacks conserved residue(s) required for the propagation of feature annotation.</text>
</comment>
<keyword evidence="3" id="KW-0963">Cytoplasm</keyword>
<dbReference type="HAMAP" id="MF_00528">
    <property type="entry name" value="Maf"/>
    <property type="match status" value="1"/>
</dbReference>
<dbReference type="GO" id="GO:0009117">
    <property type="term" value="P:nucleotide metabolic process"/>
    <property type="evidence" value="ECO:0007669"/>
    <property type="project" value="UniProtKB-KW"/>
</dbReference>
<comment type="cofactor">
    <cofactor evidence="1 3">
        <name>a divalent metal cation</name>
        <dbReference type="ChEBI" id="CHEBI:60240"/>
    </cofactor>
</comment>
<dbReference type="EC" id="3.6.1.9" evidence="3"/>
<dbReference type="InterPro" id="IPR029001">
    <property type="entry name" value="ITPase-like_fam"/>
</dbReference>
<comment type="subcellular location">
    <subcellularLocation>
        <location evidence="3">Cytoplasm</location>
    </subcellularLocation>
</comment>
<feature type="active site" description="Proton acceptor" evidence="3">
    <location>
        <position position="73"/>
    </location>
</feature>
<accession>A0A2U3JWC9</accession>
<dbReference type="CDD" id="cd00555">
    <property type="entry name" value="Maf"/>
    <property type="match status" value="1"/>
</dbReference>
<dbReference type="PANTHER" id="PTHR43213:SF5">
    <property type="entry name" value="BIFUNCTIONAL DTTP_UTP PYROPHOSPHATASE_METHYLTRANSFERASE PROTEIN-RELATED"/>
    <property type="match status" value="1"/>
</dbReference>
<proteinExistence type="inferred from homology"/>
<evidence type="ECO:0000313" key="5">
    <source>
        <dbReference type="Proteomes" id="UP000238916"/>
    </source>
</evidence>
<comment type="similarity">
    <text evidence="3">Belongs to the Maf family. YhdE subfamily.</text>
</comment>
<keyword evidence="2 3" id="KW-0378">Hydrolase</keyword>
<evidence type="ECO:0000313" key="4">
    <source>
        <dbReference type="EMBL" id="SPF31743.1"/>
    </source>
</evidence>
<gene>
    <name evidence="4" type="primary">yhdE</name>
    <name evidence="4" type="ORF">SBF1_1020006</name>
</gene>
<dbReference type="OrthoDB" id="9807767at2"/>
<dbReference type="Gene3D" id="3.90.950.10">
    <property type="match status" value="1"/>
</dbReference>
<feature type="site" description="Important for substrate specificity" evidence="3">
    <location>
        <position position="74"/>
    </location>
</feature>
<dbReference type="GO" id="GO:0005737">
    <property type="term" value="C:cytoplasm"/>
    <property type="evidence" value="ECO:0007669"/>
    <property type="project" value="UniProtKB-SubCell"/>
</dbReference>
<sequence length="218" mass="23262">MLVLASSSPRRAMLLRDGGYTFQTVKSSVSEVLSEGVPPEIGVRHLAERKARAGLAHWLDLGGDIQDVVLGADTMVVLGARILGKPTTPTEAEEMLQSLSGRTHVVLTGVALISGSGRLEADVVKTVVHFRQLLTAEIKAYVVGGEPMDKAGAYGIQGEAGKFVASFEGSLTNVIGLPMEYLLEHLRAWGIEQTNIASREVEDGLSAFEGFTRRTSAT</sequence>
<dbReference type="NCBIfam" id="TIGR00172">
    <property type="entry name" value="maf"/>
    <property type="match status" value="1"/>
</dbReference>
<dbReference type="Proteomes" id="UP000238916">
    <property type="component" value="Unassembled WGS sequence"/>
</dbReference>
<evidence type="ECO:0000256" key="3">
    <source>
        <dbReference type="HAMAP-Rule" id="MF_00528"/>
    </source>
</evidence>
<evidence type="ECO:0000256" key="2">
    <source>
        <dbReference type="ARBA" id="ARBA00022801"/>
    </source>
</evidence>
<dbReference type="AlphaFoldDB" id="A0A2U3JWC9"/>
<dbReference type="GO" id="GO:0036218">
    <property type="term" value="F:dTTP diphosphatase activity"/>
    <property type="evidence" value="ECO:0007669"/>
    <property type="project" value="RHEA"/>
</dbReference>
<dbReference type="GO" id="GO:0036221">
    <property type="term" value="F:UTP diphosphatase activity"/>
    <property type="evidence" value="ECO:0007669"/>
    <property type="project" value="RHEA"/>
</dbReference>
<dbReference type="Pfam" id="PF02545">
    <property type="entry name" value="Maf"/>
    <property type="match status" value="1"/>
</dbReference>
<reference evidence="5" key="1">
    <citation type="submission" date="2018-02" db="EMBL/GenBank/DDBJ databases">
        <authorList>
            <person name="Hausmann B."/>
        </authorList>
    </citation>
    <scope>NUCLEOTIDE SEQUENCE [LARGE SCALE GENOMIC DNA]</scope>
    <source>
        <strain evidence="5">Peat soil MAG SbF1</strain>
    </source>
</reference>
<keyword evidence="3" id="KW-0546">Nucleotide metabolism</keyword>
<organism evidence="4 5">
    <name type="scientific">Candidatus Desulfosporosinus infrequens</name>
    <dbReference type="NCBI Taxonomy" id="2043169"/>
    <lineage>
        <taxon>Bacteria</taxon>
        <taxon>Bacillati</taxon>
        <taxon>Bacillota</taxon>
        <taxon>Clostridia</taxon>
        <taxon>Eubacteriales</taxon>
        <taxon>Desulfitobacteriaceae</taxon>
        <taxon>Desulfosporosinus</taxon>
    </lineage>
</organism>
<dbReference type="SUPFAM" id="SSF52972">
    <property type="entry name" value="ITPase-like"/>
    <property type="match status" value="1"/>
</dbReference>
<evidence type="ECO:0000256" key="1">
    <source>
        <dbReference type="ARBA" id="ARBA00001968"/>
    </source>
</evidence>
<dbReference type="PIRSF" id="PIRSF006305">
    <property type="entry name" value="Maf"/>
    <property type="match status" value="1"/>
</dbReference>
<name>A0A2U3JWC9_9FIRM</name>
<feature type="site" description="Important for substrate specificity" evidence="3">
    <location>
        <position position="10"/>
    </location>
</feature>
<comment type="catalytic activity">
    <reaction evidence="3">
        <text>UTP + H2O = UMP + diphosphate + H(+)</text>
        <dbReference type="Rhea" id="RHEA:29395"/>
        <dbReference type="ChEBI" id="CHEBI:15377"/>
        <dbReference type="ChEBI" id="CHEBI:15378"/>
        <dbReference type="ChEBI" id="CHEBI:33019"/>
        <dbReference type="ChEBI" id="CHEBI:46398"/>
        <dbReference type="ChEBI" id="CHEBI:57865"/>
        <dbReference type="EC" id="3.6.1.9"/>
    </reaction>
</comment>
<comment type="function">
    <text evidence="3">Nucleoside triphosphate pyrophosphatase that hydrolyzes dTTP and UTP. May have a dual role in cell division arrest and in preventing the incorporation of modified nucleotides into cellular nucleic acids.</text>
</comment>